<gene>
    <name evidence="10" type="ORF">A4R43_37180</name>
</gene>
<sequence length="324" mass="33729">MTEFPLGPGIVSGLEELVGGTPMVRLRLPDVPDHVRLLAKVEMLNPLASVKDRAALWMLKDAERTGKLPLEGGGTVVEASSGNTAISLAALAAMRGHRCVIVLPDNATEERKAILRAYGAELVLADHTQGLPAAIAKAQGIAKSIPGSWLCGQEANPVNVEAHYRTTGPEIWAATGGEVDVVVCGVGTGGTLTGVTKFLKERRSIHTVAVEPTGSPVLSGGERGPHKIPGMGGGFINPVTDVECIDQVITVADEDAADSAKELTRSLGLFVGVSSGAAVHAARVLAASDRWAGATIVTVLPDSGERYLSIWESLGTQERETRAA</sequence>
<dbReference type="Pfam" id="PF00291">
    <property type="entry name" value="PALP"/>
    <property type="match status" value="1"/>
</dbReference>
<evidence type="ECO:0000256" key="5">
    <source>
        <dbReference type="ARBA" id="ARBA00022679"/>
    </source>
</evidence>
<dbReference type="InterPro" id="IPR036052">
    <property type="entry name" value="TrpB-like_PALP_sf"/>
</dbReference>
<dbReference type="AlphaFoldDB" id="A0A344LH72"/>
<organism evidence="10 11">
    <name type="scientific">Amycolatopsis albispora</name>
    <dbReference type="NCBI Taxonomy" id="1804986"/>
    <lineage>
        <taxon>Bacteria</taxon>
        <taxon>Bacillati</taxon>
        <taxon>Actinomycetota</taxon>
        <taxon>Actinomycetes</taxon>
        <taxon>Pseudonocardiales</taxon>
        <taxon>Pseudonocardiaceae</taxon>
        <taxon>Amycolatopsis</taxon>
    </lineage>
</organism>
<name>A0A344LH72_9PSEU</name>
<comment type="cofactor">
    <cofactor evidence="1">
        <name>pyridoxal 5'-phosphate</name>
        <dbReference type="ChEBI" id="CHEBI:597326"/>
    </cofactor>
</comment>
<evidence type="ECO:0000256" key="8">
    <source>
        <dbReference type="ARBA" id="ARBA00047931"/>
    </source>
</evidence>
<evidence type="ECO:0000313" key="10">
    <source>
        <dbReference type="EMBL" id="AXB47396.1"/>
    </source>
</evidence>
<dbReference type="Proteomes" id="UP000250434">
    <property type="component" value="Chromosome"/>
</dbReference>
<dbReference type="Gene3D" id="3.40.50.1100">
    <property type="match status" value="2"/>
</dbReference>
<keyword evidence="11" id="KW-1185">Reference proteome</keyword>
<dbReference type="KEGG" id="aab:A4R43_37180"/>
<dbReference type="OrthoDB" id="9805733at2"/>
<comment type="similarity">
    <text evidence="2">Belongs to the cysteine synthase/cystathionine beta-synthase family.</text>
</comment>
<dbReference type="RefSeq" id="WP_113696454.1">
    <property type="nucleotide sequence ID" value="NZ_CP015163.1"/>
</dbReference>
<dbReference type="PANTHER" id="PTHR10314">
    <property type="entry name" value="CYSTATHIONINE BETA-SYNTHASE"/>
    <property type="match status" value="1"/>
</dbReference>
<evidence type="ECO:0000256" key="2">
    <source>
        <dbReference type="ARBA" id="ARBA00007103"/>
    </source>
</evidence>
<keyword evidence="4" id="KW-0028">Amino-acid biosynthesis</keyword>
<evidence type="ECO:0000256" key="3">
    <source>
        <dbReference type="ARBA" id="ARBA00012681"/>
    </source>
</evidence>
<dbReference type="InterPro" id="IPR050214">
    <property type="entry name" value="Cys_Synth/Cystath_Beta-Synth"/>
</dbReference>
<keyword evidence="5" id="KW-0808">Transferase</keyword>
<dbReference type="FunFam" id="3.40.50.1100:FF:000006">
    <property type="entry name" value="Cysteine synthase"/>
    <property type="match status" value="1"/>
</dbReference>
<protein>
    <recommendedName>
        <fullName evidence="3">cysteine synthase</fullName>
        <ecNumber evidence="3">2.5.1.47</ecNumber>
    </recommendedName>
</protein>
<dbReference type="InterPro" id="IPR001926">
    <property type="entry name" value="TrpB-like_PALP"/>
</dbReference>
<dbReference type="EMBL" id="CP015163">
    <property type="protein sequence ID" value="AXB47396.1"/>
    <property type="molecule type" value="Genomic_DNA"/>
</dbReference>
<accession>A0A344LH72</accession>
<evidence type="ECO:0000313" key="11">
    <source>
        <dbReference type="Proteomes" id="UP000250434"/>
    </source>
</evidence>
<evidence type="ECO:0000256" key="4">
    <source>
        <dbReference type="ARBA" id="ARBA00022605"/>
    </source>
</evidence>
<evidence type="ECO:0000256" key="1">
    <source>
        <dbReference type="ARBA" id="ARBA00001933"/>
    </source>
</evidence>
<dbReference type="GO" id="GO:0004124">
    <property type="term" value="F:cysteine synthase activity"/>
    <property type="evidence" value="ECO:0007669"/>
    <property type="project" value="UniProtKB-EC"/>
</dbReference>
<keyword evidence="7" id="KW-0198">Cysteine biosynthesis</keyword>
<dbReference type="SUPFAM" id="SSF53686">
    <property type="entry name" value="Tryptophan synthase beta subunit-like PLP-dependent enzymes"/>
    <property type="match status" value="1"/>
</dbReference>
<dbReference type="EC" id="2.5.1.47" evidence="3"/>
<reference evidence="10 11" key="1">
    <citation type="submission" date="2016-04" db="EMBL/GenBank/DDBJ databases">
        <title>Complete genome sequence and analysis of deep-sea sediment isolate, Amycolatopsis sp. WP1.</title>
        <authorList>
            <person name="Wang H."/>
            <person name="Chen S."/>
            <person name="Wu Q."/>
        </authorList>
    </citation>
    <scope>NUCLEOTIDE SEQUENCE [LARGE SCALE GENOMIC DNA]</scope>
    <source>
        <strain evidence="10 11">WP1</strain>
    </source>
</reference>
<dbReference type="CDD" id="cd01561">
    <property type="entry name" value="CBS_like"/>
    <property type="match status" value="1"/>
</dbReference>
<feature type="domain" description="Tryptophan synthase beta chain-like PALP" evidence="9">
    <location>
        <begin position="16"/>
        <end position="302"/>
    </location>
</feature>
<evidence type="ECO:0000256" key="7">
    <source>
        <dbReference type="ARBA" id="ARBA00023192"/>
    </source>
</evidence>
<evidence type="ECO:0000259" key="9">
    <source>
        <dbReference type="Pfam" id="PF00291"/>
    </source>
</evidence>
<comment type="catalytic activity">
    <reaction evidence="8">
        <text>O-acetyl-L-serine + hydrogen sulfide = L-cysteine + acetate</text>
        <dbReference type="Rhea" id="RHEA:14829"/>
        <dbReference type="ChEBI" id="CHEBI:29919"/>
        <dbReference type="ChEBI" id="CHEBI:30089"/>
        <dbReference type="ChEBI" id="CHEBI:35235"/>
        <dbReference type="ChEBI" id="CHEBI:58340"/>
        <dbReference type="EC" id="2.5.1.47"/>
    </reaction>
</comment>
<keyword evidence="6" id="KW-0663">Pyridoxal phosphate</keyword>
<proteinExistence type="inferred from homology"/>
<evidence type="ECO:0000256" key="6">
    <source>
        <dbReference type="ARBA" id="ARBA00022898"/>
    </source>
</evidence>